<dbReference type="EMBL" id="JANPWB010000012">
    <property type="protein sequence ID" value="KAJ1118515.1"/>
    <property type="molecule type" value="Genomic_DNA"/>
</dbReference>
<name>A0AAV7NQY1_PLEWA</name>
<proteinExistence type="predicted"/>
<accession>A0AAV7NQY1</accession>
<keyword evidence="2" id="KW-1185">Reference proteome</keyword>
<comment type="caution">
    <text evidence="1">The sequence shown here is derived from an EMBL/GenBank/DDBJ whole genome shotgun (WGS) entry which is preliminary data.</text>
</comment>
<sequence>MYHAYCVLLRQHATALRTSAASLDMRVEIQLQEAGRATPAVRLPHSMELAPRHSGSPSRAERNRVLHCVRLSAMLLHALVTPNADSTTEHDGRST</sequence>
<dbReference type="Proteomes" id="UP001066276">
    <property type="component" value="Chromosome 8"/>
</dbReference>
<dbReference type="AlphaFoldDB" id="A0AAV7NQY1"/>
<evidence type="ECO:0000313" key="1">
    <source>
        <dbReference type="EMBL" id="KAJ1118515.1"/>
    </source>
</evidence>
<organism evidence="1 2">
    <name type="scientific">Pleurodeles waltl</name>
    <name type="common">Iberian ribbed newt</name>
    <dbReference type="NCBI Taxonomy" id="8319"/>
    <lineage>
        <taxon>Eukaryota</taxon>
        <taxon>Metazoa</taxon>
        <taxon>Chordata</taxon>
        <taxon>Craniata</taxon>
        <taxon>Vertebrata</taxon>
        <taxon>Euteleostomi</taxon>
        <taxon>Amphibia</taxon>
        <taxon>Batrachia</taxon>
        <taxon>Caudata</taxon>
        <taxon>Salamandroidea</taxon>
        <taxon>Salamandridae</taxon>
        <taxon>Pleurodelinae</taxon>
        <taxon>Pleurodeles</taxon>
    </lineage>
</organism>
<evidence type="ECO:0000313" key="2">
    <source>
        <dbReference type="Proteomes" id="UP001066276"/>
    </source>
</evidence>
<protein>
    <submittedName>
        <fullName evidence="1">Uncharacterized protein</fullName>
    </submittedName>
</protein>
<gene>
    <name evidence="1" type="ORF">NDU88_006706</name>
</gene>
<reference evidence="1" key="1">
    <citation type="journal article" date="2022" name="bioRxiv">
        <title>Sequencing and chromosome-scale assembly of the giantPleurodeles waltlgenome.</title>
        <authorList>
            <person name="Brown T."/>
            <person name="Elewa A."/>
            <person name="Iarovenko S."/>
            <person name="Subramanian E."/>
            <person name="Araus A.J."/>
            <person name="Petzold A."/>
            <person name="Susuki M."/>
            <person name="Suzuki K.-i.T."/>
            <person name="Hayashi T."/>
            <person name="Toyoda A."/>
            <person name="Oliveira C."/>
            <person name="Osipova E."/>
            <person name="Leigh N.D."/>
            <person name="Simon A."/>
            <person name="Yun M.H."/>
        </authorList>
    </citation>
    <scope>NUCLEOTIDE SEQUENCE</scope>
    <source>
        <strain evidence="1">20211129_DDA</strain>
        <tissue evidence="1">Liver</tissue>
    </source>
</reference>